<dbReference type="Proteomes" id="UP001597092">
    <property type="component" value="Unassembled WGS sequence"/>
</dbReference>
<feature type="region of interest" description="Disordered" evidence="1">
    <location>
        <begin position="26"/>
        <end position="62"/>
    </location>
</feature>
<evidence type="ECO:0000313" key="4">
    <source>
        <dbReference type="Proteomes" id="UP001597092"/>
    </source>
</evidence>
<name>A0ABD6DUR7_9EURY</name>
<feature type="compositionally biased region" description="Low complexity" evidence="1">
    <location>
        <begin position="34"/>
        <end position="62"/>
    </location>
</feature>
<protein>
    <submittedName>
        <fullName evidence="3">DUF4397 domain-containing protein</fullName>
    </submittedName>
</protein>
<evidence type="ECO:0000313" key="3">
    <source>
        <dbReference type="EMBL" id="MFD1686031.1"/>
    </source>
</evidence>
<sequence>MTSDTSDTTRRRVLIGIGTGGIAGLAGCGGTGSSGTATDTATDMPTATPTPTATETETPTETPAGTAMVRVGHLSPNAPNVDVYIDGDAVLEDVAFGAVSPYLEVPAGEREVEITAAGDASASVFSGPVPVEAETAYTVAAIGEIGDDADQSFEPLVLEDDNSAPGSEMARVRVVHASPDAPAVDVTVESSGDALYDGVAYGESGYVEVPAGEYTLQIRGDTEGNDGDVVASFDVSLGSGGVYTAFAAGYLSPDDEPADTPFDLVVAQDVEGEMMGGGTDEDPASVRVAHMSPNAPNVDVYVDGDAVLEDVPFGATSAYLDVPAGDRTVEITAAGDADTVVFSGDVGVEAGQAYTVAAIGEIGEEADQSFEPLVLSDDNSDPGEDTARLRLVHASPDAPAVDVTAESSGDVLYDGVAYGGSGYVEVPANDYTVQVRGDTESNDGDVVADFDVSLAGGEVYTAFAAGYLSPDDEPADTPFDLIVAQDTE</sequence>
<comment type="caution">
    <text evidence="3">The sequence shown here is derived from an EMBL/GenBank/DDBJ whole genome shotgun (WGS) entry which is preliminary data.</text>
</comment>
<dbReference type="PROSITE" id="PS51318">
    <property type="entry name" value="TAT"/>
    <property type="match status" value="1"/>
</dbReference>
<evidence type="ECO:0000259" key="2">
    <source>
        <dbReference type="Pfam" id="PF14344"/>
    </source>
</evidence>
<dbReference type="InterPro" id="IPR006311">
    <property type="entry name" value="TAT_signal"/>
</dbReference>
<proteinExistence type="predicted"/>
<reference evidence="3 4" key="1">
    <citation type="journal article" date="2019" name="Int. J. Syst. Evol. Microbiol.">
        <title>The Global Catalogue of Microorganisms (GCM) 10K type strain sequencing project: providing services to taxonomists for standard genome sequencing and annotation.</title>
        <authorList>
            <consortium name="The Broad Institute Genomics Platform"/>
            <consortium name="The Broad Institute Genome Sequencing Center for Infectious Disease"/>
            <person name="Wu L."/>
            <person name="Ma J."/>
        </authorList>
    </citation>
    <scope>NUCLEOTIDE SEQUENCE [LARGE SCALE GENOMIC DNA]</scope>
    <source>
        <strain evidence="3 4">CGMCC 1.10387</strain>
    </source>
</reference>
<dbReference type="Pfam" id="PF14344">
    <property type="entry name" value="DUF4397"/>
    <property type="match status" value="2"/>
</dbReference>
<dbReference type="EMBL" id="JBHUDP010000003">
    <property type="protein sequence ID" value="MFD1686031.1"/>
    <property type="molecule type" value="Genomic_DNA"/>
</dbReference>
<dbReference type="RefSeq" id="WP_256308656.1">
    <property type="nucleotide sequence ID" value="NZ_JANHAW010000003.1"/>
</dbReference>
<keyword evidence="4" id="KW-1185">Reference proteome</keyword>
<accession>A0ABD6DUR7</accession>
<dbReference type="InterPro" id="IPR025510">
    <property type="entry name" value="DUF4397"/>
</dbReference>
<feature type="domain" description="DUF4397" evidence="2">
    <location>
        <begin position="284"/>
        <end position="404"/>
    </location>
</feature>
<evidence type="ECO:0000256" key="1">
    <source>
        <dbReference type="SAM" id="MobiDB-lite"/>
    </source>
</evidence>
<organism evidence="3 4">
    <name type="scientific">Halobellus litoreus</name>
    <dbReference type="NCBI Taxonomy" id="755310"/>
    <lineage>
        <taxon>Archaea</taxon>
        <taxon>Methanobacteriati</taxon>
        <taxon>Methanobacteriota</taxon>
        <taxon>Stenosarchaea group</taxon>
        <taxon>Halobacteria</taxon>
        <taxon>Halobacteriales</taxon>
        <taxon>Haloferacaceae</taxon>
        <taxon>Halobellus</taxon>
    </lineage>
</organism>
<dbReference type="AlphaFoldDB" id="A0ABD6DUR7"/>
<gene>
    <name evidence="3" type="ORF">ACFSAS_10450</name>
</gene>
<feature type="domain" description="DUF4397" evidence="2">
    <location>
        <begin position="67"/>
        <end position="187"/>
    </location>
</feature>